<dbReference type="EMBL" id="KB199651">
    <property type="protein sequence ID" value="ESP04822.1"/>
    <property type="molecule type" value="Genomic_DNA"/>
</dbReference>
<dbReference type="RefSeq" id="XP_009044331.1">
    <property type="nucleotide sequence ID" value="XM_009046083.1"/>
</dbReference>
<dbReference type="GO" id="GO:0006891">
    <property type="term" value="P:intra-Golgi vesicle-mediated transport"/>
    <property type="evidence" value="ECO:0007669"/>
    <property type="project" value="TreeGrafter"/>
</dbReference>
<dbReference type="CTD" id="20253019"/>
<dbReference type="AlphaFoldDB" id="V4BFW4"/>
<dbReference type="HOGENOM" id="CLU_1302410_0_0_1"/>
<dbReference type="PANTHER" id="PTHR21311:SF0">
    <property type="entry name" value="CONSERVED OLIGOMERIC GOLGI COMPLEX SUBUNIT 8"/>
    <property type="match status" value="1"/>
</dbReference>
<dbReference type="Proteomes" id="UP000030746">
    <property type="component" value="Unassembled WGS sequence"/>
</dbReference>
<feature type="non-terminal residue" evidence="9">
    <location>
        <position position="212"/>
    </location>
</feature>
<evidence type="ECO:0000256" key="1">
    <source>
        <dbReference type="ARBA" id="ARBA00004395"/>
    </source>
</evidence>
<reference evidence="9 10" key="1">
    <citation type="journal article" date="2013" name="Nature">
        <title>Insights into bilaterian evolution from three spiralian genomes.</title>
        <authorList>
            <person name="Simakov O."/>
            <person name="Marletaz F."/>
            <person name="Cho S.J."/>
            <person name="Edsinger-Gonzales E."/>
            <person name="Havlak P."/>
            <person name="Hellsten U."/>
            <person name="Kuo D.H."/>
            <person name="Larsson T."/>
            <person name="Lv J."/>
            <person name="Arendt D."/>
            <person name="Savage R."/>
            <person name="Osoegawa K."/>
            <person name="de Jong P."/>
            <person name="Grimwood J."/>
            <person name="Chapman J.A."/>
            <person name="Shapiro H."/>
            <person name="Aerts A."/>
            <person name="Otillar R.P."/>
            <person name="Terry A.Y."/>
            <person name="Boore J.L."/>
            <person name="Grigoriev I.V."/>
            <person name="Lindberg D.R."/>
            <person name="Seaver E.C."/>
            <person name="Weisblat D.A."/>
            <person name="Putnam N.H."/>
            <person name="Rokhsar D.S."/>
        </authorList>
    </citation>
    <scope>NUCLEOTIDE SEQUENCE [LARGE SCALE GENOMIC DNA]</scope>
</reference>
<evidence type="ECO:0000256" key="7">
    <source>
        <dbReference type="ARBA" id="ARBA00023136"/>
    </source>
</evidence>
<evidence type="ECO:0000256" key="8">
    <source>
        <dbReference type="ARBA" id="ARBA00031347"/>
    </source>
</evidence>
<evidence type="ECO:0000256" key="5">
    <source>
        <dbReference type="ARBA" id="ARBA00022927"/>
    </source>
</evidence>
<evidence type="ECO:0000313" key="10">
    <source>
        <dbReference type="Proteomes" id="UP000030746"/>
    </source>
</evidence>
<dbReference type="PANTHER" id="PTHR21311">
    <property type="entry name" value="CONSERVED OLIGOMERIC GOLGI COMPLEX COMPONENT 8"/>
    <property type="match status" value="1"/>
</dbReference>
<dbReference type="OrthoDB" id="1661054at2759"/>
<proteinExistence type="inferred from homology"/>
<dbReference type="InterPro" id="IPR007255">
    <property type="entry name" value="COG8"/>
</dbReference>
<dbReference type="OMA" id="MTSAFIC"/>
<accession>V4BFW4</accession>
<keyword evidence="5" id="KW-0653">Protein transport</keyword>
<evidence type="ECO:0000313" key="9">
    <source>
        <dbReference type="EMBL" id="ESP04822.1"/>
    </source>
</evidence>
<evidence type="ECO:0000256" key="3">
    <source>
        <dbReference type="ARBA" id="ARBA00020983"/>
    </source>
</evidence>
<organism evidence="9 10">
    <name type="scientific">Lottia gigantea</name>
    <name type="common">Giant owl limpet</name>
    <dbReference type="NCBI Taxonomy" id="225164"/>
    <lineage>
        <taxon>Eukaryota</taxon>
        <taxon>Metazoa</taxon>
        <taxon>Spiralia</taxon>
        <taxon>Lophotrochozoa</taxon>
        <taxon>Mollusca</taxon>
        <taxon>Gastropoda</taxon>
        <taxon>Patellogastropoda</taxon>
        <taxon>Lottioidea</taxon>
        <taxon>Lottiidae</taxon>
        <taxon>Lottia</taxon>
    </lineage>
</organism>
<evidence type="ECO:0000256" key="2">
    <source>
        <dbReference type="ARBA" id="ARBA00006419"/>
    </source>
</evidence>
<dbReference type="STRING" id="225164.V4BFW4"/>
<dbReference type="GO" id="GO:0000139">
    <property type="term" value="C:Golgi membrane"/>
    <property type="evidence" value="ECO:0007669"/>
    <property type="project" value="UniProtKB-SubCell"/>
</dbReference>
<protein>
    <recommendedName>
        <fullName evidence="3">Conserved oligomeric Golgi complex subunit 8</fullName>
    </recommendedName>
    <alternativeName>
        <fullName evidence="8">Component of oligomeric Golgi complex 8</fullName>
    </alternativeName>
</protein>
<name>V4BFW4_LOTGI</name>
<keyword evidence="4" id="KW-0813">Transport</keyword>
<comment type="subcellular location">
    <subcellularLocation>
        <location evidence="1">Golgi apparatus membrane</location>
        <topology evidence="1">Peripheral membrane protein</topology>
    </subcellularLocation>
</comment>
<dbReference type="GeneID" id="20253019"/>
<gene>
    <name evidence="9" type="ORF">LOTGIDRAFT_94820</name>
</gene>
<dbReference type="Pfam" id="PF04124">
    <property type="entry name" value="Dor1"/>
    <property type="match status" value="1"/>
</dbReference>
<keyword evidence="7" id="KW-0472">Membrane</keyword>
<feature type="non-terminal residue" evidence="9">
    <location>
        <position position="1"/>
    </location>
</feature>
<dbReference type="GO" id="GO:0017119">
    <property type="term" value="C:Golgi transport complex"/>
    <property type="evidence" value="ECO:0007669"/>
    <property type="project" value="InterPro"/>
</dbReference>
<comment type="similarity">
    <text evidence="2">Belongs to the COG8 family.</text>
</comment>
<dbReference type="GO" id="GO:0015031">
    <property type="term" value="P:protein transport"/>
    <property type="evidence" value="ECO:0007669"/>
    <property type="project" value="UniProtKB-KW"/>
</dbReference>
<sequence length="212" mass="23672">FLSTLEHDLLRGVGGRLDSLLGQCMYFGLSFSRVGADFRGLLAPIFQNAALNYFQVALKIANKKFEENMESYNLLGVSSTSSNIPYSSQPSQLYPPTVLLDFHPLAAYCNNILTAFNDLRLCAPINLACNVAESLQRSLMEINRVILAFYRAEETTFNVEEKDQFGQFCATYVVDLLPYINKCLLALFPTNQISQILGVPVSDLTREVSTVF</sequence>
<dbReference type="KEGG" id="lgi:LOTGIDRAFT_94820"/>
<keyword evidence="10" id="KW-1185">Reference proteome</keyword>
<evidence type="ECO:0000256" key="6">
    <source>
        <dbReference type="ARBA" id="ARBA00023034"/>
    </source>
</evidence>
<keyword evidence="6" id="KW-0333">Golgi apparatus</keyword>
<evidence type="ECO:0000256" key="4">
    <source>
        <dbReference type="ARBA" id="ARBA00022448"/>
    </source>
</evidence>